<dbReference type="InterPro" id="IPR003675">
    <property type="entry name" value="Rce1/LyrA-like_dom"/>
</dbReference>
<name>A0ABT9NQ25_9ACTN</name>
<evidence type="ECO:0000256" key="1">
    <source>
        <dbReference type="SAM" id="MobiDB-lite"/>
    </source>
</evidence>
<keyword evidence="4" id="KW-0378">Hydrolase</keyword>
<keyword evidence="5" id="KW-1185">Reference proteome</keyword>
<feature type="domain" description="CAAX prenyl protease 2/Lysostaphin resistance protein A-like" evidence="3">
    <location>
        <begin position="213"/>
        <end position="301"/>
    </location>
</feature>
<dbReference type="RefSeq" id="WP_181642361.1">
    <property type="nucleotide sequence ID" value="NZ_CCXJ01000612.1"/>
</dbReference>
<feature type="compositionally biased region" description="Pro residues" evidence="1">
    <location>
        <begin position="7"/>
        <end position="18"/>
    </location>
</feature>
<dbReference type="GO" id="GO:0008233">
    <property type="term" value="F:peptidase activity"/>
    <property type="evidence" value="ECO:0007669"/>
    <property type="project" value="UniProtKB-KW"/>
</dbReference>
<organism evidence="4 5">
    <name type="scientific">Nocardioides massiliensis</name>
    <dbReference type="NCBI Taxonomy" id="1325935"/>
    <lineage>
        <taxon>Bacteria</taxon>
        <taxon>Bacillati</taxon>
        <taxon>Actinomycetota</taxon>
        <taxon>Actinomycetes</taxon>
        <taxon>Propionibacteriales</taxon>
        <taxon>Nocardioidaceae</taxon>
        <taxon>Nocardioides</taxon>
    </lineage>
</organism>
<proteinExistence type="predicted"/>
<dbReference type="Proteomes" id="UP001240447">
    <property type="component" value="Unassembled WGS sequence"/>
</dbReference>
<dbReference type="Pfam" id="PF02517">
    <property type="entry name" value="Rce1-like"/>
    <property type="match status" value="1"/>
</dbReference>
<feature type="transmembrane region" description="Helical" evidence="2">
    <location>
        <begin position="290"/>
        <end position="309"/>
    </location>
</feature>
<feature type="transmembrane region" description="Helical" evidence="2">
    <location>
        <begin position="265"/>
        <end position="283"/>
    </location>
</feature>
<dbReference type="PANTHER" id="PTHR36435">
    <property type="entry name" value="SLR1288 PROTEIN"/>
    <property type="match status" value="1"/>
</dbReference>
<feature type="transmembrane region" description="Helical" evidence="2">
    <location>
        <begin position="72"/>
        <end position="105"/>
    </location>
</feature>
<comment type="caution">
    <text evidence="4">The sequence shown here is derived from an EMBL/GenBank/DDBJ whole genome shotgun (WGS) entry which is preliminary data.</text>
</comment>
<evidence type="ECO:0000256" key="2">
    <source>
        <dbReference type="SAM" id="Phobius"/>
    </source>
</evidence>
<dbReference type="EMBL" id="JAUSQM010000001">
    <property type="protein sequence ID" value="MDP9822536.1"/>
    <property type="molecule type" value="Genomic_DNA"/>
</dbReference>
<feature type="transmembrane region" description="Helical" evidence="2">
    <location>
        <begin position="202"/>
        <end position="221"/>
    </location>
</feature>
<gene>
    <name evidence="4" type="ORF">J2S59_002345</name>
</gene>
<keyword evidence="2" id="KW-0812">Transmembrane</keyword>
<keyword evidence="2" id="KW-1133">Transmembrane helix</keyword>
<dbReference type="GO" id="GO:0006508">
    <property type="term" value="P:proteolysis"/>
    <property type="evidence" value="ECO:0007669"/>
    <property type="project" value="UniProtKB-KW"/>
</dbReference>
<evidence type="ECO:0000313" key="5">
    <source>
        <dbReference type="Proteomes" id="UP001240447"/>
    </source>
</evidence>
<accession>A0ABT9NQ25</accession>
<evidence type="ECO:0000313" key="4">
    <source>
        <dbReference type="EMBL" id="MDP9822536.1"/>
    </source>
</evidence>
<feature type="transmembrane region" description="Helical" evidence="2">
    <location>
        <begin position="321"/>
        <end position="344"/>
    </location>
</feature>
<sequence length="372" mass="40277">MSAPGPVHQPTPTHPPPGGWAGPPGQQAVAGPLPVAAGREPAEVAVRQGEGRGHPHPEPREYHRMLRTWNYAWWRPTVGVILVAVLALVVAPIVVLPVLAVGIWLEGGPFWDGFERALLLEEITPSGLLYLNLVLGAMILVTWLVIRLLHGMRPRWLTSVVPKMRWKFLAACLGISVVALVAQVVAGMLVPGDDTLPPIEPNPITTTTVLLGLVVILTTPLQAAGEEYVFRGYLLQAIGAIFTNRWVTIFVTALLFAFAHGAQNFPLFFDRFMFGFIAAWLVIRTGGLEAGIALHVLNNILAFGVAILLGNVGDSLNVGEISWWNIPVTLTQAGVYAVLVVWVARRMGVQRTTTPPRFGTAEEPRVMSPLGS</sequence>
<evidence type="ECO:0000259" key="3">
    <source>
        <dbReference type="Pfam" id="PF02517"/>
    </source>
</evidence>
<feature type="transmembrane region" description="Helical" evidence="2">
    <location>
        <begin position="168"/>
        <end position="190"/>
    </location>
</feature>
<reference evidence="4 5" key="1">
    <citation type="submission" date="2023-07" db="EMBL/GenBank/DDBJ databases">
        <title>Sequencing the genomes of 1000 actinobacteria strains.</title>
        <authorList>
            <person name="Klenk H.-P."/>
        </authorList>
    </citation>
    <scope>NUCLEOTIDE SEQUENCE [LARGE SCALE GENOMIC DNA]</scope>
    <source>
        <strain evidence="4 5">GD13</strain>
    </source>
</reference>
<keyword evidence="4" id="KW-0645">Protease</keyword>
<feature type="transmembrane region" description="Helical" evidence="2">
    <location>
        <begin position="128"/>
        <end position="148"/>
    </location>
</feature>
<dbReference type="PANTHER" id="PTHR36435:SF1">
    <property type="entry name" value="CAAX AMINO TERMINAL PROTEASE FAMILY PROTEIN"/>
    <property type="match status" value="1"/>
</dbReference>
<feature type="transmembrane region" description="Helical" evidence="2">
    <location>
        <begin position="233"/>
        <end position="259"/>
    </location>
</feature>
<protein>
    <submittedName>
        <fullName evidence="4">Membrane protease YdiL (CAAX protease family)</fullName>
    </submittedName>
</protein>
<feature type="region of interest" description="Disordered" evidence="1">
    <location>
        <begin position="1"/>
        <end position="32"/>
    </location>
</feature>
<keyword evidence="2" id="KW-0472">Membrane</keyword>
<feature type="compositionally biased region" description="Low complexity" evidence="1">
    <location>
        <begin position="23"/>
        <end position="32"/>
    </location>
</feature>
<dbReference type="InterPro" id="IPR052710">
    <property type="entry name" value="CAAX_protease"/>
</dbReference>